<dbReference type="Proteomes" id="UP000383932">
    <property type="component" value="Unassembled WGS sequence"/>
</dbReference>
<accession>A0A5N5QL82</accession>
<evidence type="ECO:0000313" key="4">
    <source>
        <dbReference type="Proteomes" id="UP000383932"/>
    </source>
</evidence>
<keyword evidence="2" id="KW-0732">Signal</keyword>
<dbReference type="EMBL" id="SSOP01000062">
    <property type="protein sequence ID" value="KAB5592500.1"/>
    <property type="molecule type" value="Genomic_DNA"/>
</dbReference>
<proteinExistence type="predicted"/>
<organism evidence="3 4">
    <name type="scientific">Ceratobasidium theobromae</name>
    <dbReference type="NCBI Taxonomy" id="1582974"/>
    <lineage>
        <taxon>Eukaryota</taxon>
        <taxon>Fungi</taxon>
        <taxon>Dikarya</taxon>
        <taxon>Basidiomycota</taxon>
        <taxon>Agaricomycotina</taxon>
        <taxon>Agaricomycetes</taxon>
        <taxon>Cantharellales</taxon>
        <taxon>Ceratobasidiaceae</taxon>
        <taxon>Ceratobasidium</taxon>
    </lineage>
</organism>
<protein>
    <submittedName>
        <fullName evidence="3">Uncharacterized protein</fullName>
    </submittedName>
</protein>
<reference evidence="3 4" key="1">
    <citation type="journal article" date="2019" name="Fungal Biol. Biotechnol.">
        <title>Draft genome sequence of fastidious pathogen Ceratobasidium theobromae, which causes vascular-streak dieback in Theobroma cacao.</title>
        <authorList>
            <person name="Ali S.S."/>
            <person name="Asman A."/>
            <person name="Shao J."/>
            <person name="Firmansyah A.P."/>
            <person name="Susilo A.W."/>
            <person name="Rosmana A."/>
            <person name="McMahon P."/>
            <person name="Junaid M."/>
            <person name="Guest D."/>
            <person name="Kheng T.Y."/>
            <person name="Meinhardt L.W."/>
            <person name="Bailey B.A."/>
        </authorList>
    </citation>
    <scope>NUCLEOTIDE SEQUENCE [LARGE SCALE GENOMIC DNA]</scope>
    <source>
        <strain evidence="3 4">CT2</strain>
    </source>
</reference>
<sequence length="185" mass="19153">MFSLKAAFALVTLGASLVSAQQLTITEPSSQRWWVAQSQNTLRWNCEQTTYTNWTVLITNPDATILSGPLALIAIQYNYDCSKTVIPGEQLKPATGYVMQFANTFNNTDVFASSEPFEVKAVGSTYPPQITTTGTPGTTATGTGAASGASASASSTSTSHNGAMTNTGSALVLGAAALGAMGLVL</sequence>
<evidence type="ECO:0000256" key="1">
    <source>
        <dbReference type="SAM" id="MobiDB-lite"/>
    </source>
</evidence>
<evidence type="ECO:0000256" key="2">
    <source>
        <dbReference type="SAM" id="SignalP"/>
    </source>
</evidence>
<dbReference type="AlphaFoldDB" id="A0A5N5QL82"/>
<feature type="region of interest" description="Disordered" evidence="1">
    <location>
        <begin position="128"/>
        <end position="161"/>
    </location>
</feature>
<gene>
    <name evidence="3" type="ORF">CTheo_4032</name>
</gene>
<evidence type="ECO:0000313" key="3">
    <source>
        <dbReference type="EMBL" id="KAB5592500.1"/>
    </source>
</evidence>
<dbReference type="OrthoDB" id="2576580at2759"/>
<feature type="signal peptide" evidence="2">
    <location>
        <begin position="1"/>
        <end position="20"/>
    </location>
</feature>
<comment type="caution">
    <text evidence="3">The sequence shown here is derived from an EMBL/GenBank/DDBJ whole genome shotgun (WGS) entry which is preliminary data.</text>
</comment>
<feature type="compositionally biased region" description="Low complexity" evidence="1">
    <location>
        <begin position="131"/>
        <end position="159"/>
    </location>
</feature>
<feature type="chain" id="PRO_5024410851" evidence="2">
    <location>
        <begin position="21"/>
        <end position="185"/>
    </location>
</feature>
<name>A0A5N5QL82_9AGAM</name>
<keyword evidence="4" id="KW-1185">Reference proteome</keyword>